<evidence type="ECO:0000256" key="1">
    <source>
        <dbReference type="ARBA" id="ARBA00023125"/>
    </source>
</evidence>
<proteinExistence type="predicted"/>
<dbReference type="AlphaFoldDB" id="A0A9X7Z5Z9"/>
<evidence type="ECO:0000313" key="4">
    <source>
        <dbReference type="Proteomes" id="UP000663505"/>
    </source>
</evidence>
<dbReference type="SMART" id="SM00530">
    <property type="entry name" value="HTH_XRE"/>
    <property type="match status" value="1"/>
</dbReference>
<name>A0A9X7Z5Z9_9BACL</name>
<feature type="domain" description="HTH cro/C1-type" evidence="2">
    <location>
        <begin position="9"/>
        <end position="63"/>
    </location>
</feature>
<dbReference type="InterPro" id="IPR050807">
    <property type="entry name" value="TransReg_Diox_bact_type"/>
</dbReference>
<dbReference type="Gene3D" id="1.10.260.40">
    <property type="entry name" value="lambda repressor-like DNA-binding domains"/>
    <property type="match status" value="1"/>
</dbReference>
<dbReference type="InterPro" id="IPR001387">
    <property type="entry name" value="Cro/C1-type_HTH"/>
</dbReference>
<keyword evidence="1" id="KW-0238">DNA-binding</keyword>
<dbReference type="InterPro" id="IPR010982">
    <property type="entry name" value="Lambda_DNA-bd_dom_sf"/>
</dbReference>
<evidence type="ECO:0000259" key="2">
    <source>
        <dbReference type="PROSITE" id="PS50943"/>
    </source>
</evidence>
<sequence>MNPSFGTRVRRLRQERGWSQQELSLRSGISTPHISSIERGKRFPSLEYALRIAESLGVPLNALCDESSTFQPPKMKNSPYELPLYLQNFVLNESATPYLQAAHRLSTLPQEDRDLLTLVIDLLSQSRHVAPATVSH</sequence>
<dbReference type="PANTHER" id="PTHR46797">
    <property type="entry name" value="HTH-TYPE TRANSCRIPTIONAL REGULATOR"/>
    <property type="match status" value="1"/>
</dbReference>
<dbReference type="SUPFAM" id="SSF47413">
    <property type="entry name" value="lambda repressor-like DNA-binding domains"/>
    <property type="match status" value="1"/>
</dbReference>
<gene>
    <name evidence="3" type="ORF">JZ786_14565</name>
</gene>
<organism evidence="3 4">
    <name type="scientific">Alicyclobacillus mengziensis</name>
    <dbReference type="NCBI Taxonomy" id="2931921"/>
    <lineage>
        <taxon>Bacteria</taxon>
        <taxon>Bacillati</taxon>
        <taxon>Bacillota</taxon>
        <taxon>Bacilli</taxon>
        <taxon>Bacillales</taxon>
        <taxon>Alicyclobacillaceae</taxon>
        <taxon>Alicyclobacillus</taxon>
    </lineage>
</organism>
<dbReference type="Pfam" id="PF01381">
    <property type="entry name" value="HTH_3"/>
    <property type="match status" value="1"/>
</dbReference>
<dbReference type="EMBL" id="CP071182">
    <property type="protein sequence ID" value="QSO45770.1"/>
    <property type="molecule type" value="Genomic_DNA"/>
</dbReference>
<dbReference type="GO" id="GO:0003677">
    <property type="term" value="F:DNA binding"/>
    <property type="evidence" value="ECO:0007669"/>
    <property type="project" value="UniProtKB-KW"/>
</dbReference>
<accession>A0A9X7Z5Z9</accession>
<protein>
    <submittedName>
        <fullName evidence="3">Helix-turn-helix transcriptional regulator</fullName>
    </submittedName>
</protein>
<dbReference type="CDD" id="cd00093">
    <property type="entry name" value="HTH_XRE"/>
    <property type="match status" value="1"/>
</dbReference>
<dbReference type="GO" id="GO:0005829">
    <property type="term" value="C:cytosol"/>
    <property type="evidence" value="ECO:0007669"/>
    <property type="project" value="TreeGrafter"/>
</dbReference>
<dbReference type="KEGG" id="afx:JZ786_14565"/>
<dbReference type="GO" id="GO:0003700">
    <property type="term" value="F:DNA-binding transcription factor activity"/>
    <property type="evidence" value="ECO:0007669"/>
    <property type="project" value="TreeGrafter"/>
</dbReference>
<dbReference type="RefSeq" id="WP_206655139.1">
    <property type="nucleotide sequence ID" value="NZ_CP071182.1"/>
</dbReference>
<dbReference type="PANTHER" id="PTHR46797:SF1">
    <property type="entry name" value="METHYLPHOSPHONATE SYNTHASE"/>
    <property type="match status" value="1"/>
</dbReference>
<dbReference type="PROSITE" id="PS50943">
    <property type="entry name" value="HTH_CROC1"/>
    <property type="match status" value="1"/>
</dbReference>
<dbReference type="Proteomes" id="UP000663505">
    <property type="component" value="Chromosome"/>
</dbReference>
<reference evidence="3 4" key="1">
    <citation type="submission" date="2021-02" db="EMBL/GenBank/DDBJ databases">
        <title>Alicyclobacillus curvatus sp. nov. and Alicyclobacillus mengziensis sp. nov., two acidophilic bacteria isolated from acid mine drainage.</title>
        <authorList>
            <person name="Huang Y."/>
        </authorList>
    </citation>
    <scope>NUCLEOTIDE SEQUENCE [LARGE SCALE GENOMIC DNA]</scope>
    <source>
        <strain evidence="3 4">S30H14</strain>
    </source>
</reference>
<keyword evidence="4" id="KW-1185">Reference proteome</keyword>
<evidence type="ECO:0000313" key="3">
    <source>
        <dbReference type="EMBL" id="QSO45770.1"/>
    </source>
</evidence>